<evidence type="ECO:0000256" key="2">
    <source>
        <dbReference type="ARBA" id="ARBA00022737"/>
    </source>
</evidence>
<dbReference type="PROSITE" id="PS00018">
    <property type="entry name" value="EF_HAND_1"/>
    <property type="match status" value="1"/>
</dbReference>
<evidence type="ECO:0000256" key="4">
    <source>
        <dbReference type="PROSITE-ProRule" id="PRU00221"/>
    </source>
</evidence>
<evidence type="ECO:0000256" key="1">
    <source>
        <dbReference type="ARBA" id="ARBA00022574"/>
    </source>
</evidence>
<dbReference type="Pfam" id="PF00400">
    <property type="entry name" value="WD40"/>
    <property type="match status" value="4"/>
</dbReference>
<dbReference type="Gene3D" id="1.10.238.10">
    <property type="entry name" value="EF-hand"/>
    <property type="match status" value="1"/>
</dbReference>
<dbReference type="PROSITE" id="PS50222">
    <property type="entry name" value="EF_HAND_2"/>
    <property type="match status" value="1"/>
</dbReference>
<dbReference type="SUPFAM" id="SSF50998">
    <property type="entry name" value="Quinoprotein alcohol dehydrogenase-like"/>
    <property type="match status" value="1"/>
</dbReference>
<protein>
    <recommendedName>
        <fullName evidence="6">EF-hand domain-containing protein</fullName>
    </recommendedName>
</protein>
<dbReference type="InterPro" id="IPR051242">
    <property type="entry name" value="WD-EF-hand_domain"/>
</dbReference>
<keyword evidence="2" id="KW-0677">Repeat</keyword>
<dbReference type="PROSITE" id="PS00678">
    <property type="entry name" value="WD_REPEATS_1"/>
    <property type="match status" value="2"/>
</dbReference>
<dbReference type="AlphaFoldDB" id="A0AAN8PI04"/>
<evidence type="ECO:0000256" key="5">
    <source>
        <dbReference type="SAM" id="MobiDB-lite"/>
    </source>
</evidence>
<organism evidence="7 8">
    <name type="scientific">Patella caerulea</name>
    <name type="common">Rayed Mediterranean limpet</name>
    <dbReference type="NCBI Taxonomy" id="87958"/>
    <lineage>
        <taxon>Eukaryota</taxon>
        <taxon>Metazoa</taxon>
        <taxon>Spiralia</taxon>
        <taxon>Lophotrochozoa</taxon>
        <taxon>Mollusca</taxon>
        <taxon>Gastropoda</taxon>
        <taxon>Patellogastropoda</taxon>
        <taxon>Patelloidea</taxon>
        <taxon>Patellidae</taxon>
        <taxon>Patella</taxon>
    </lineage>
</organism>
<dbReference type="InterPro" id="IPR011992">
    <property type="entry name" value="EF-hand-dom_pair"/>
</dbReference>
<dbReference type="EMBL" id="JAZGQO010000014">
    <property type="protein sequence ID" value="KAK6170880.1"/>
    <property type="molecule type" value="Genomic_DNA"/>
</dbReference>
<feature type="compositionally biased region" description="Low complexity" evidence="5">
    <location>
        <begin position="765"/>
        <end position="779"/>
    </location>
</feature>
<dbReference type="PANTHER" id="PTHR44324:SF3">
    <property type="entry name" value="WD REPEAT-CONTAINING PROTEIN 49-LIKE"/>
    <property type="match status" value="1"/>
</dbReference>
<dbReference type="InterPro" id="IPR015943">
    <property type="entry name" value="WD40/YVTN_repeat-like_dom_sf"/>
</dbReference>
<dbReference type="InterPro" id="IPR011047">
    <property type="entry name" value="Quinoprotein_ADH-like_sf"/>
</dbReference>
<dbReference type="GO" id="GO:0005509">
    <property type="term" value="F:calcium ion binding"/>
    <property type="evidence" value="ECO:0007669"/>
    <property type="project" value="InterPro"/>
</dbReference>
<feature type="domain" description="EF-hand" evidence="6">
    <location>
        <begin position="157"/>
        <end position="192"/>
    </location>
</feature>
<comment type="caution">
    <text evidence="7">The sequence shown here is derived from an EMBL/GenBank/DDBJ whole genome shotgun (WGS) entry which is preliminary data.</text>
</comment>
<dbReference type="InterPro" id="IPR036322">
    <property type="entry name" value="WD40_repeat_dom_sf"/>
</dbReference>
<evidence type="ECO:0000313" key="8">
    <source>
        <dbReference type="Proteomes" id="UP001347796"/>
    </source>
</evidence>
<feature type="repeat" description="WD" evidence="4">
    <location>
        <begin position="723"/>
        <end position="747"/>
    </location>
</feature>
<reference evidence="7 8" key="1">
    <citation type="submission" date="2024-01" db="EMBL/GenBank/DDBJ databases">
        <title>The genome of the rayed Mediterranean limpet Patella caerulea (Linnaeus, 1758).</title>
        <authorList>
            <person name="Anh-Thu Weber A."/>
            <person name="Halstead-Nussloch G."/>
        </authorList>
    </citation>
    <scope>NUCLEOTIDE SEQUENCE [LARGE SCALE GENOMIC DNA]</scope>
    <source>
        <strain evidence="7">AATW-2023a</strain>
        <tissue evidence="7">Whole specimen</tissue>
    </source>
</reference>
<evidence type="ECO:0000259" key="6">
    <source>
        <dbReference type="PROSITE" id="PS50222"/>
    </source>
</evidence>
<accession>A0AAN8PI04</accession>
<feature type="repeat" description="WD" evidence="4">
    <location>
        <begin position="474"/>
        <end position="515"/>
    </location>
</feature>
<feature type="compositionally biased region" description="Basic residues" evidence="5">
    <location>
        <begin position="782"/>
        <end position="792"/>
    </location>
</feature>
<dbReference type="InterPro" id="IPR002048">
    <property type="entry name" value="EF_hand_dom"/>
</dbReference>
<feature type="repeat" description="WD" evidence="4">
    <location>
        <begin position="902"/>
        <end position="936"/>
    </location>
</feature>
<keyword evidence="8" id="KW-1185">Reference proteome</keyword>
<dbReference type="Proteomes" id="UP001347796">
    <property type="component" value="Unassembled WGS sequence"/>
</dbReference>
<feature type="compositionally biased region" description="Polar residues" evidence="5">
    <location>
        <begin position="1200"/>
        <end position="1214"/>
    </location>
</feature>
<evidence type="ECO:0000313" key="7">
    <source>
        <dbReference type="EMBL" id="KAK6170880.1"/>
    </source>
</evidence>
<dbReference type="SUPFAM" id="SSF50978">
    <property type="entry name" value="WD40 repeat-like"/>
    <property type="match status" value="1"/>
</dbReference>
<name>A0AAN8PI04_PATCE</name>
<dbReference type="SMART" id="SM00320">
    <property type="entry name" value="WD40"/>
    <property type="match status" value="10"/>
</dbReference>
<gene>
    <name evidence="7" type="ORF">SNE40_019170</name>
</gene>
<dbReference type="PANTHER" id="PTHR44324">
    <property type="entry name" value="WD40 REPEAT DOMAIN 95"/>
    <property type="match status" value="1"/>
</dbReference>
<dbReference type="PROSITE" id="PS50294">
    <property type="entry name" value="WD_REPEATS_REGION"/>
    <property type="match status" value="1"/>
</dbReference>
<dbReference type="PROSITE" id="PS50082">
    <property type="entry name" value="WD_REPEATS_2"/>
    <property type="match status" value="4"/>
</dbReference>
<dbReference type="SUPFAM" id="SSF47473">
    <property type="entry name" value="EF-hand"/>
    <property type="match status" value="1"/>
</dbReference>
<dbReference type="InterPro" id="IPR018247">
    <property type="entry name" value="EF_Hand_1_Ca_BS"/>
</dbReference>
<dbReference type="Gene3D" id="2.130.10.10">
    <property type="entry name" value="YVTN repeat-like/Quinoprotein amine dehydrogenase"/>
    <property type="match status" value="3"/>
</dbReference>
<feature type="region of interest" description="Disordered" evidence="5">
    <location>
        <begin position="756"/>
        <end position="795"/>
    </location>
</feature>
<feature type="region of interest" description="Disordered" evidence="5">
    <location>
        <begin position="1166"/>
        <end position="1214"/>
    </location>
</feature>
<keyword evidence="3" id="KW-0106">Calcium</keyword>
<dbReference type="InterPro" id="IPR019775">
    <property type="entry name" value="WD40_repeat_CS"/>
</dbReference>
<proteinExistence type="predicted"/>
<dbReference type="InterPro" id="IPR001680">
    <property type="entry name" value="WD40_rpt"/>
</dbReference>
<evidence type="ECO:0000256" key="3">
    <source>
        <dbReference type="ARBA" id="ARBA00022837"/>
    </source>
</evidence>
<keyword evidence="1 4" id="KW-0853">WD repeat</keyword>
<sequence>MLPRRRFTLYTNCFVGNTNRTICCKGQRAATVLNIKANTADNQDNNGEVLRVVRNIRSAPPRFRADVTEITGKRKKSFSNPETIENFQREKHVRLEEEIKLKHLEQLMEEFDIHDPEDIWVPAESGYFPPKLVKRIPGCMNVTEFQETIAKVLGTNEYDDYLGKLFTKLDTSCDGYVDWNEFCTYMLLLYRENDYLRSKKEIPFLQEPKIRHIVQNRQEQTTKMIAIDNPTKFVTISREGIMSVWNPNMQFERSYNVSEDDDESQKRRFKMWVTDAVYMQNCHKLAICSTSRDIRFYDVSATSFFEEFHLFAMTDVPYCLDYWYDVKNPSAESLLIFGLDSGDISLLHFKRPLTQLFETPFLSEGGAQKIFIKDLPQHSKWVTHKVLQKIHPEIIRQVRYIPDSDAIISSSGCSRSAVVIADVCGLKKNYVFRIEKGVECFDHNRNLNILVTGSIDHYIRVWNPYVTSKPTAILTGHSTGVIGVTIHEEFSQVFSYSKDAVIKVWDVKEQTCLQTIVLKFPSSIHGRMPEHGQFPMHLQPVPHSSLLVTCNDYIGMMKLGKGAEPTSVMPLTHDTQLCCAIYNQFFKQVVTGCDSSCIAVWDIETGNKAIVFSNAHGEEEITTMVFDETWRRLITGARNGSIKVWNFQNGHNLHKLEAADDAEVTGILPILDKRVIMAIGWSQQITLYDDSDGDNMYVSANSDWKGGQLHKEDILAIDKCSPNFIATGSFDGEIIIWDIETEKLFVRLRKGQPPDLSGKIEDLTSEPSSASTSTKSTGTRPNSRHKKSHKLSKGQPAPVDKLLFLKARAAAGARYADGAILVSSEAGVLRFWSIYGQKKEIGYFYVPDNEDESVLTMCTPASNTILVTGDTQGNIKIWNITDYCIKPQEKTIKSKPMLVSSWRAHDGTVVSVDYLEHEDGVFILSASTDKTARLWSTDGRYVGTFGQKQSWNLKHPSTWMHPKTPWSILEEQTEEEEEETHSTINRQETTITEVETIPEFDEVALPGEMENGDKVPNEIDASQGKTEIRPQTFNVSTKPRVKISEFPRDQRLRYRSQTFPTGFNRTDPSKTFLGIKVERDFARKQQDRKGRRDHYGGINFQETSRFGKLCSPFQALQTPELRAIQMPKNLPLSDRMLSKGYTSDNLTQEQLKTMDFSLVRPDSSLYGADEPLVKKTSSRRPSEDKQAGKLPPIKSGRWSRLSSMNITKKTAALT</sequence>
<feature type="repeat" description="WD" evidence="4">
    <location>
        <begin position="614"/>
        <end position="655"/>
    </location>
</feature>